<evidence type="ECO:0000313" key="3">
    <source>
        <dbReference type="EMBL" id="KIP09729.1"/>
    </source>
</evidence>
<sequence>MFSSRLTLSAVAAALATSVVADLKVLSPGGDNLWWVANSINTLSWTCHESPFSNFTVLVANTNANILSQAQAIIAIENNFDCSKTITQQQEIFPAATGYTIQLANTLNNTDVYAESAQFEIKPQGSAYPDASATPTDSGASATGSSSGASGSGSATGSGSGAAAQTSSPSSGASGLQGSLAGVLAAAAGVLSLMV</sequence>
<organism evidence="3 4">
    <name type="scientific">Phlebiopsis gigantea (strain 11061_1 CR5-6)</name>
    <name type="common">White-rot fungus</name>
    <name type="synonym">Peniophora gigantea</name>
    <dbReference type="NCBI Taxonomy" id="745531"/>
    <lineage>
        <taxon>Eukaryota</taxon>
        <taxon>Fungi</taxon>
        <taxon>Dikarya</taxon>
        <taxon>Basidiomycota</taxon>
        <taxon>Agaricomycotina</taxon>
        <taxon>Agaricomycetes</taxon>
        <taxon>Polyporales</taxon>
        <taxon>Phanerochaetaceae</taxon>
        <taxon>Phlebiopsis</taxon>
    </lineage>
</organism>
<proteinExistence type="predicted"/>
<evidence type="ECO:0000256" key="2">
    <source>
        <dbReference type="SAM" id="SignalP"/>
    </source>
</evidence>
<keyword evidence="2" id="KW-0732">Signal</keyword>
<name>A0A0C3NWF0_PHLG1</name>
<feature type="region of interest" description="Disordered" evidence="1">
    <location>
        <begin position="125"/>
        <end position="171"/>
    </location>
</feature>
<reference evidence="3 4" key="1">
    <citation type="journal article" date="2014" name="PLoS Genet.">
        <title>Analysis of the Phlebiopsis gigantea genome, transcriptome and secretome provides insight into its pioneer colonization strategies of wood.</title>
        <authorList>
            <person name="Hori C."/>
            <person name="Ishida T."/>
            <person name="Igarashi K."/>
            <person name="Samejima M."/>
            <person name="Suzuki H."/>
            <person name="Master E."/>
            <person name="Ferreira P."/>
            <person name="Ruiz-Duenas F.J."/>
            <person name="Held B."/>
            <person name="Canessa P."/>
            <person name="Larrondo L.F."/>
            <person name="Schmoll M."/>
            <person name="Druzhinina I.S."/>
            <person name="Kubicek C.P."/>
            <person name="Gaskell J.A."/>
            <person name="Kersten P."/>
            <person name="St John F."/>
            <person name="Glasner J."/>
            <person name="Sabat G."/>
            <person name="Splinter BonDurant S."/>
            <person name="Syed K."/>
            <person name="Yadav J."/>
            <person name="Mgbeahuruike A.C."/>
            <person name="Kovalchuk A."/>
            <person name="Asiegbu F.O."/>
            <person name="Lackner G."/>
            <person name="Hoffmeister D."/>
            <person name="Rencoret J."/>
            <person name="Gutierrez A."/>
            <person name="Sun H."/>
            <person name="Lindquist E."/>
            <person name="Barry K."/>
            <person name="Riley R."/>
            <person name="Grigoriev I.V."/>
            <person name="Henrissat B."/>
            <person name="Kues U."/>
            <person name="Berka R.M."/>
            <person name="Martinez A.T."/>
            <person name="Covert S.F."/>
            <person name="Blanchette R.A."/>
            <person name="Cullen D."/>
        </authorList>
    </citation>
    <scope>NUCLEOTIDE SEQUENCE [LARGE SCALE GENOMIC DNA]</scope>
    <source>
        <strain evidence="3 4">11061_1 CR5-6</strain>
    </source>
</reference>
<feature type="compositionally biased region" description="Low complexity" evidence="1">
    <location>
        <begin position="130"/>
        <end position="149"/>
    </location>
</feature>
<dbReference type="EMBL" id="KN840462">
    <property type="protein sequence ID" value="KIP09729.1"/>
    <property type="molecule type" value="Genomic_DNA"/>
</dbReference>
<dbReference type="Proteomes" id="UP000053257">
    <property type="component" value="Unassembled WGS sequence"/>
</dbReference>
<feature type="signal peptide" evidence="2">
    <location>
        <begin position="1"/>
        <end position="21"/>
    </location>
</feature>
<dbReference type="HOGENOM" id="CLU_099094_1_0_1"/>
<evidence type="ECO:0000256" key="1">
    <source>
        <dbReference type="SAM" id="MobiDB-lite"/>
    </source>
</evidence>
<evidence type="ECO:0000313" key="4">
    <source>
        <dbReference type="Proteomes" id="UP000053257"/>
    </source>
</evidence>
<dbReference type="AlphaFoldDB" id="A0A0C3NWF0"/>
<feature type="chain" id="PRO_5002176592" evidence="2">
    <location>
        <begin position="22"/>
        <end position="195"/>
    </location>
</feature>
<feature type="compositionally biased region" description="Low complexity" evidence="1">
    <location>
        <begin position="161"/>
        <end position="171"/>
    </location>
</feature>
<dbReference type="OrthoDB" id="2576580at2759"/>
<dbReference type="STRING" id="745531.A0A0C3NWF0"/>
<protein>
    <submittedName>
        <fullName evidence="3">Uncharacterized protein</fullName>
    </submittedName>
</protein>
<feature type="compositionally biased region" description="Gly residues" evidence="1">
    <location>
        <begin position="150"/>
        <end position="160"/>
    </location>
</feature>
<keyword evidence="4" id="KW-1185">Reference proteome</keyword>
<gene>
    <name evidence="3" type="ORF">PHLGIDRAFT_102260</name>
</gene>
<accession>A0A0C3NWF0</accession>